<dbReference type="EMBL" id="KB518693">
    <property type="protein sequence ID" value="EMP38738.1"/>
    <property type="molecule type" value="Genomic_DNA"/>
</dbReference>
<dbReference type="Proteomes" id="UP000031443">
    <property type="component" value="Unassembled WGS sequence"/>
</dbReference>
<accession>M7C2V5</accession>
<sequence>MTPVRSQEKLTSSDAFSGKYSGEIYVHREHETTGVTIHTVTRVIRGWSGPHCTLDSPGGLSVLQQLSEAAVWATELYVVALSPECLFHRSPVPSIPFKYGSRKASKKQENGVVEKNPKNPGKEKTSSIVSVTKMQNMGVLLADALEKISHKFPAAAAQVAHQKPRPALEKSIWPKRIYIIQQPRKC</sequence>
<dbReference type="eggNOG" id="ENOG502S7Q6">
    <property type="taxonomic scope" value="Eukaryota"/>
</dbReference>
<gene>
    <name evidence="2" type="ORF">UY3_04057</name>
</gene>
<dbReference type="PANTHER" id="PTHR13177:SF2">
    <property type="entry name" value="DEATH-ASSOCIATED PROTEIN-LIKE 1"/>
    <property type="match status" value="1"/>
</dbReference>
<dbReference type="GO" id="GO:0010507">
    <property type="term" value="P:negative regulation of autophagy"/>
    <property type="evidence" value="ECO:0007669"/>
    <property type="project" value="TreeGrafter"/>
</dbReference>
<evidence type="ECO:0000313" key="2">
    <source>
        <dbReference type="EMBL" id="EMP38738.1"/>
    </source>
</evidence>
<keyword evidence="3" id="KW-1185">Reference proteome</keyword>
<feature type="region of interest" description="Disordered" evidence="1">
    <location>
        <begin position="106"/>
        <end position="126"/>
    </location>
</feature>
<name>M7C2V5_CHEMY</name>
<protein>
    <submittedName>
        <fullName evidence="2">Death-associated protein-like 1-A</fullName>
    </submittedName>
</protein>
<dbReference type="STRING" id="8469.M7C2V5"/>
<evidence type="ECO:0000256" key="1">
    <source>
        <dbReference type="SAM" id="MobiDB-lite"/>
    </source>
</evidence>
<dbReference type="InterPro" id="IPR024130">
    <property type="entry name" value="DAP1/DAPL1"/>
</dbReference>
<proteinExistence type="predicted"/>
<dbReference type="Pfam" id="PF15228">
    <property type="entry name" value="DAP"/>
    <property type="match status" value="1"/>
</dbReference>
<dbReference type="GO" id="GO:0097190">
    <property type="term" value="P:apoptotic signaling pathway"/>
    <property type="evidence" value="ECO:0007669"/>
    <property type="project" value="TreeGrafter"/>
</dbReference>
<reference evidence="3" key="1">
    <citation type="journal article" date="2013" name="Nat. Genet.">
        <title>The draft genomes of soft-shell turtle and green sea turtle yield insights into the development and evolution of the turtle-specific body plan.</title>
        <authorList>
            <person name="Wang Z."/>
            <person name="Pascual-Anaya J."/>
            <person name="Zadissa A."/>
            <person name="Li W."/>
            <person name="Niimura Y."/>
            <person name="Huang Z."/>
            <person name="Li C."/>
            <person name="White S."/>
            <person name="Xiong Z."/>
            <person name="Fang D."/>
            <person name="Wang B."/>
            <person name="Ming Y."/>
            <person name="Chen Y."/>
            <person name="Zheng Y."/>
            <person name="Kuraku S."/>
            <person name="Pignatelli M."/>
            <person name="Herrero J."/>
            <person name="Beal K."/>
            <person name="Nozawa M."/>
            <person name="Li Q."/>
            <person name="Wang J."/>
            <person name="Zhang H."/>
            <person name="Yu L."/>
            <person name="Shigenobu S."/>
            <person name="Wang J."/>
            <person name="Liu J."/>
            <person name="Flicek P."/>
            <person name="Searle S."/>
            <person name="Wang J."/>
            <person name="Kuratani S."/>
            <person name="Yin Y."/>
            <person name="Aken B."/>
            <person name="Zhang G."/>
            <person name="Irie N."/>
        </authorList>
    </citation>
    <scope>NUCLEOTIDE SEQUENCE [LARGE SCALE GENOMIC DNA]</scope>
</reference>
<evidence type="ECO:0000313" key="3">
    <source>
        <dbReference type="Proteomes" id="UP000031443"/>
    </source>
</evidence>
<dbReference type="PANTHER" id="PTHR13177">
    <property type="entry name" value="DEATH-ASSOCIATED PROTEIN 1"/>
    <property type="match status" value="1"/>
</dbReference>
<dbReference type="GO" id="GO:0034198">
    <property type="term" value="P:cellular response to amino acid starvation"/>
    <property type="evidence" value="ECO:0007669"/>
    <property type="project" value="TreeGrafter"/>
</dbReference>
<organism evidence="2 3">
    <name type="scientific">Chelonia mydas</name>
    <name type="common">Green sea-turtle</name>
    <name type="synonym">Chelonia agassizi</name>
    <dbReference type="NCBI Taxonomy" id="8469"/>
    <lineage>
        <taxon>Eukaryota</taxon>
        <taxon>Metazoa</taxon>
        <taxon>Chordata</taxon>
        <taxon>Craniata</taxon>
        <taxon>Vertebrata</taxon>
        <taxon>Euteleostomi</taxon>
        <taxon>Archelosauria</taxon>
        <taxon>Testudinata</taxon>
        <taxon>Testudines</taxon>
        <taxon>Cryptodira</taxon>
        <taxon>Durocryptodira</taxon>
        <taxon>Americhelydia</taxon>
        <taxon>Chelonioidea</taxon>
        <taxon>Cheloniidae</taxon>
        <taxon>Chelonia</taxon>
    </lineage>
</organism>
<feature type="compositionally biased region" description="Basic and acidic residues" evidence="1">
    <location>
        <begin position="115"/>
        <end position="125"/>
    </location>
</feature>
<dbReference type="AlphaFoldDB" id="M7C2V5"/>
<dbReference type="GO" id="GO:0070513">
    <property type="term" value="F:death domain binding"/>
    <property type="evidence" value="ECO:0007669"/>
    <property type="project" value="TreeGrafter"/>
</dbReference>